<reference evidence="1 2" key="1">
    <citation type="journal article" date="2008" name="BMC Genomics">
        <title>Genome sequence and rapid evolution of the rice pathogen Xanthomonas oryzae pv. oryzae PXO99A.</title>
        <authorList>
            <person name="Salzberg S.L."/>
            <person name="Sommer D.D."/>
            <person name="Schatz M.C."/>
            <person name="Phillippy A.M."/>
            <person name="Rabinowicz P.D."/>
            <person name="Tsuge S."/>
            <person name="Furutani A."/>
            <person name="Ochiai H."/>
            <person name="Delcher A.L."/>
            <person name="Kelley D."/>
            <person name="Madupu R."/>
            <person name="Puiu D."/>
            <person name="Radune D."/>
            <person name="Shumway M."/>
            <person name="Trapnell C."/>
            <person name="Aparna G."/>
            <person name="Jha G."/>
            <person name="Pandey A."/>
            <person name="Patil P.B."/>
            <person name="Ishihara H."/>
            <person name="Meyer D.F."/>
            <person name="Szurek B."/>
            <person name="Verdier V."/>
            <person name="Koebnik R."/>
            <person name="Dow J.M."/>
            <person name="Ryan R.P."/>
            <person name="Hirata H."/>
            <person name="Tsuyumu S."/>
            <person name="Won Lee S."/>
            <person name="Seo Y.S."/>
            <person name="Sriariyanum M."/>
            <person name="Ronald P.C."/>
            <person name="Sonti R.V."/>
            <person name="Van Sluys M.A."/>
            <person name="Leach J.E."/>
            <person name="White F.F."/>
            <person name="Bogdanove A.J."/>
        </authorList>
    </citation>
    <scope>NUCLEOTIDE SEQUENCE [LARGE SCALE GENOMIC DNA]</scope>
    <source>
        <strain evidence="1 2">PXO99A</strain>
    </source>
</reference>
<dbReference type="KEGG" id="xop:PXO_00712"/>
<gene>
    <name evidence="1" type="ordered locus">PXO_00712</name>
</gene>
<dbReference type="AlphaFoldDB" id="A0A0K0GKL4"/>
<accession>A0A0K0GKL4</accession>
<dbReference type="EMBL" id="CP000967">
    <property type="protein sequence ID" value="ACD58781.1"/>
    <property type="molecule type" value="Genomic_DNA"/>
</dbReference>
<evidence type="ECO:0000313" key="2">
    <source>
        <dbReference type="Proteomes" id="UP000001740"/>
    </source>
</evidence>
<protein>
    <submittedName>
        <fullName evidence="1">Transposase</fullName>
    </submittedName>
</protein>
<evidence type="ECO:0000313" key="1">
    <source>
        <dbReference type="EMBL" id="ACD58781.1"/>
    </source>
</evidence>
<dbReference type="Proteomes" id="UP000001740">
    <property type="component" value="Chromosome"/>
</dbReference>
<dbReference type="HOGENOM" id="CLU_3319353_0_0_6"/>
<sequence length="39" mass="4648">MLAKWIRRLARNFAHYLFQLMHAWLQVARARSSTPSSTM</sequence>
<name>A0A0K0GKL4_XANOP</name>
<organism evidence="1 2">
    <name type="scientific">Xanthomonas oryzae pv. oryzae (strain PXO99A)</name>
    <dbReference type="NCBI Taxonomy" id="360094"/>
    <lineage>
        <taxon>Bacteria</taxon>
        <taxon>Pseudomonadati</taxon>
        <taxon>Pseudomonadota</taxon>
        <taxon>Gammaproteobacteria</taxon>
        <taxon>Lysobacterales</taxon>
        <taxon>Lysobacteraceae</taxon>
        <taxon>Xanthomonas</taxon>
    </lineage>
</organism>
<proteinExistence type="predicted"/>